<feature type="transmembrane region" description="Helical" evidence="1">
    <location>
        <begin position="53"/>
        <end position="76"/>
    </location>
</feature>
<keyword evidence="1" id="KW-0472">Membrane</keyword>
<sequence>MLTMLVEVIMSVFIANFKASEHPILNIVIRGFLIAIVIFVLGIFSDIKNSKEIFFIFGLSVSLIGGFCISLFLFLIDKLFSYFDKK</sequence>
<keyword evidence="1" id="KW-0812">Transmembrane</keyword>
<evidence type="ECO:0000256" key="1">
    <source>
        <dbReference type="SAM" id="Phobius"/>
    </source>
</evidence>
<protein>
    <submittedName>
        <fullName evidence="2">Uncharacterized protein</fullName>
    </submittedName>
</protein>
<accession>A0AAE9LSV7</accession>
<dbReference type="AlphaFoldDB" id="A0AAE9LSV7"/>
<evidence type="ECO:0000313" key="2">
    <source>
        <dbReference type="EMBL" id="USE83951.1"/>
    </source>
</evidence>
<organism evidence="2 3">
    <name type="scientific">Acinetobacter tibetensis</name>
    <dbReference type="NCBI Taxonomy" id="2943497"/>
    <lineage>
        <taxon>Bacteria</taxon>
        <taxon>Pseudomonadati</taxon>
        <taxon>Pseudomonadota</taxon>
        <taxon>Gammaproteobacteria</taxon>
        <taxon>Moraxellales</taxon>
        <taxon>Moraxellaceae</taxon>
        <taxon>Acinetobacter</taxon>
    </lineage>
</organism>
<name>A0AAE9LSV7_9GAMM</name>
<dbReference type="EMBL" id="CP098732">
    <property type="protein sequence ID" value="USE83951.1"/>
    <property type="molecule type" value="Genomic_DNA"/>
</dbReference>
<evidence type="ECO:0000313" key="3">
    <source>
        <dbReference type="Proteomes" id="UP001056716"/>
    </source>
</evidence>
<feature type="transmembrane region" description="Helical" evidence="1">
    <location>
        <begin position="27"/>
        <end position="47"/>
    </location>
</feature>
<gene>
    <name evidence="2" type="ORF">M5E07_03715</name>
</gene>
<proteinExistence type="predicted"/>
<keyword evidence="1" id="KW-1133">Transmembrane helix</keyword>
<keyword evidence="3" id="KW-1185">Reference proteome</keyword>
<dbReference type="Proteomes" id="UP001056716">
    <property type="component" value="Chromosome"/>
</dbReference>
<dbReference type="KEGG" id="atz:M5E07_03715"/>
<reference evidence="2" key="1">
    <citation type="submission" date="2022-06" db="EMBL/GenBank/DDBJ databases">
        <title>Isolation, identification and characterization of iprodione-degrading strains in Lhasa, Tibet.</title>
        <authorList>
            <person name="Pan H."/>
        </authorList>
    </citation>
    <scope>NUCLEOTIDE SEQUENCE</scope>
    <source>
        <strain evidence="2">Y-23</strain>
    </source>
</reference>